<evidence type="ECO:0000313" key="2">
    <source>
        <dbReference type="EMBL" id="SMN19776.1"/>
    </source>
</evidence>
<dbReference type="EMBL" id="FXLY01000004">
    <property type="protein sequence ID" value="SMN19776.1"/>
    <property type="molecule type" value="Genomic_DNA"/>
</dbReference>
<keyword evidence="3" id="KW-1185">Reference proteome</keyword>
<organism evidence="2 3">
    <name type="scientific">Maudiozyma saulgeensis</name>
    <dbReference type="NCBI Taxonomy" id="1789683"/>
    <lineage>
        <taxon>Eukaryota</taxon>
        <taxon>Fungi</taxon>
        <taxon>Dikarya</taxon>
        <taxon>Ascomycota</taxon>
        <taxon>Saccharomycotina</taxon>
        <taxon>Saccharomycetes</taxon>
        <taxon>Saccharomycetales</taxon>
        <taxon>Saccharomycetaceae</taxon>
        <taxon>Maudiozyma</taxon>
    </lineage>
</organism>
<feature type="compositionally biased region" description="Polar residues" evidence="1">
    <location>
        <begin position="61"/>
        <end position="74"/>
    </location>
</feature>
<protein>
    <submittedName>
        <fullName evidence="2">Uncharacterized protein</fullName>
    </submittedName>
</protein>
<reference evidence="2 3" key="1">
    <citation type="submission" date="2017-04" db="EMBL/GenBank/DDBJ databases">
        <authorList>
            <person name="Afonso C.L."/>
            <person name="Miller P.J."/>
            <person name="Scott M.A."/>
            <person name="Spackman E."/>
            <person name="Goraichik I."/>
            <person name="Dimitrov K.M."/>
            <person name="Suarez D.L."/>
            <person name="Swayne D.E."/>
        </authorList>
    </citation>
    <scope>NUCLEOTIDE SEQUENCE [LARGE SCALE GENOMIC DNA]</scope>
</reference>
<dbReference type="AlphaFoldDB" id="A0A1X7R3G4"/>
<feature type="compositionally biased region" description="Polar residues" evidence="1">
    <location>
        <begin position="125"/>
        <end position="142"/>
    </location>
</feature>
<evidence type="ECO:0000313" key="3">
    <source>
        <dbReference type="Proteomes" id="UP000196158"/>
    </source>
</evidence>
<feature type="region of interest" description="Disordered" evidence="1">
    <location>
        <begin position="35"/>
        <end position="110"/>
    </location>
</feature>
<feature type="compositionally biased region" description="Polar residues" evidence="1">
    <location>
        <begin position="328"/>
        <end position="351"/>
    </location>
</feature>
<dbReference type="Proteomes" id="UP000196158">
    <property type="component" value="Unassembled WGS sequence"/>
</dbReference>
<gene>
    <name evidence="2" type="ORF">KASA_0O03597G</name>
</gene>
<evidence type="ECO:0000256" key="1">
    <source>
        <dbReference type="SAM" id="MobiDB-lite"/>
    </source>
</evidence>
<feature type="compositionally biased region" description="Low complexity" evidence="1">
    <location>
        <begin position="38"/>
        <end position="59"/>
    </location>
</feature>
<dbReference type="InterPro" id="IPR029005">
    <property type="entry name" value="LIM-bd/SEUSS"/>
</dbReference>
<dbReference type="STRING" id="1789683.A0A1X7R3G4"/>
<proteinExistence type="predicted"/>
<feature type="region of interest" description="Disordered" evidence="1">
    <location>
        <begin position="328"/>
        <end position="374"/>
    </location>
</feature>
<feature type="compositionally biased region" description="Low complexity" evidence="1">
    <location>
        <begin position="352"/>
        <end position="364"/>
    </location>
</feature>
<dbReference type="OrthoDB" id="774557at2759"/>
<feature type="region of interest" description="Disordered" evidence="1">
    <location>
        <begin position="125"/>
        <end position="157"/>
    </location>
</feature>
<name>A0A1X7R3G4_9SACH</name>
<sequence length="490" mass="56759">MQNVGNANNIDSNMKNNRCDENMNRRQQQQPFHQDMINPSFNNDNNESSDDYNYNYLDNGFNMNTNNSNYTIPNRKTEQKQYSQQQQHTKGRSASLRVQKTDSNKSQRYSAEDISEFLNNEQRNINTNVRRSTSLNSSNLYRNNKDSSNHQKPSATPNLQYHIMPFPLRKYLADMAKCKIFELVECASVPVERILDQEYWNTVVTKWFTPAATINVSKNTHNTHRHFIYLAKMFSVLCQADRYLDLDRFELYPSQVFTQVLSNGTIFFSCLRLSFTYYYKDGSYVTHYSQFKGVFNANFMIEWMDFGVHSFVPGIEWNALEKTISTLQPSANEPSEVTPNDPYNSQFHTSLNSNNGNPNNNTDSNDPEKAQDETRQKFATITKLRSNFEMFRNISALGVHCDIVRALQINEIMSDLRFVRIFQRMHNIGSPLVALQSFVDEKAQDIKAYQAAVNQNMVRVRSQTQAPNSNLDLSYIPSNNMELNNPKNLG</sequence>
<accession>A0A1X7R3G4</accession>
<dbReference type="Pfam" id="PF01803">
    <property type="entry name" value="LIM_bind"/>
    <property type="match status" value="1"/>
</dbReference>